<organism evidence="8">
    <name type="scientific">Alloyangia mangrovi</name>
    <dbReference type="NCBI Taxonomy" id="1779329"/>
    <lineage>
        <taxon>Bacteria</taxon>
        <taxon>Pseudomonadati</taxon>
        <taxon>Pseudomonadota</taxon>
        <taxon>Alphaproteobacteria</taxon>
        <taxon>Rhodobacterales</taxon>
        <taxon>Roseobacteraceae</taxon>
        <taxon>Alloyangia</taxon>
    </lineage>
</organism>
<dbReference type="GO" id="GO:0009055">
    <property type="term" value="F:electron transfer activity"/>
    <property type="evidence" value="ECO:0007669"/>
    <property type="project" value="InterPro"/>
</dbReference>
<evidence type="ECO:0000259" key="6">
    <source>
        <dbReference type="PROSITE" id="PS51007"/>
    </source>
</evidence>
<dbReference type="AlphaFoldDB" id="A0A2A3JTK3"/>
<keyword evidence="3 4" id="KW-0408">Iron</keyword>
<evidence type="ECO:0000256" key="4">
    <source>
        <dbReference type="PROSITE-ProRule" id="PRU00433"/>
    </source>
</evidence>
<feature type="chain" id="PRO_5012991622" evidence="5">
    <location>
        <begin position="22"/>
        <end position="132"/>
    </location>
</feature>
<comment type="caution">
    <text evidence="8">The sequence shown here is derived from an EMBL/GenBank/DDBJ whole genome shotgun (WGS) entry which is preliminary data.</text>
</comment>
<dbReference type="EMBL" id="NTHN02000010">
    <property type="protein sequence ID" value="MCT4370228.1"/>
    <property type="molecule type" value="Genomic_DNA"/>
</dbReference>
<evidence type="ECO:0000313" key="9">
    <source>
        <dbReference type="Proteomes" id="UP000217448"/>
    </source>
</evidence>
<feature type="signal peptide" evidence="5">
    <location>
        <begin position="1"/>
        <end position="21"/>
    </location>
</feature>
<feature type="domain" description="Cytochrome c" evidence="6">
    <location>
        <begin position="20"/>
        <end position="114"/>
    </location>
</feature>
<protein>
    <submittedName>
        <fullName evidence="8">3-methyladenine DNA glycosylase</fullName>
    </submittedName>
    <submittedName>
        <fullName evidence="7">C-type cytochrome</fullName>
    </submittedName>
</protein>
<dbReference type="GO" id="GO:0020037">
    <property type="term" value="F:heme binding"/>
    <property type="evidence" value="ECO:0007669"/>
    <property type="project" value="InterPro"/>
</dbReference>
<dbReference type="OrthoDB" id="335174at2"/>
<name>A0A2A3JTK3_9RHOB</name>
<dbReference type="Pfam" id="PF13442">
    <property type="entry name" value="Cytochrome_CBB3"/>
    <property type="match status" value="1"/>
</dbReference>
<dbReference type="InterPro" id="IPR036909">
    <property type="entry name" value="Cyt_c-like_dom_sf"/>
</dbReference>
<reference evidence="7" key="3">
    <citation type="submission" date="2024-05" db="EMBL/GenBank/DDBJ databases">
        <title>Yangia mangrovi SAOS 153D genome.</title>
        <authorList>
            <person name="Verma A."/>
            <person name="Pal Y."/>
            <person name="Sundharam S."/>
            <person name="Bisht B."/>
            <person name="Srinivasan K."/>
        </authorList>
    </citation>
    <scope>NUCLEOTIDE SEQUENCE</scope>
    <source>
        <strain evidence="7">SAOS 153D</strain>
    </source>
</reference>
<dbReference type="Proteomes" id="UP000217448">
    <property type="component" value="Unassembled WGS sequence"/>
</dbReference>
<dbReference type="PROSITE" id="PS51007">
    <property type="entry name" value="CYTC"/>
    <property type="match status" value="1"/>
</dbReference>
<keyword evidence="2 4" id="KW-0479">Metal-binding</keyword>
<keyword evidence="5" id="KW-0732">Signal</keyword>
<dbReference type="SUPFAM" id="SSF46626">
    <property type="entry name" value="Cytochrome c"/>
    <property type="match status" value="1"/>
</dbReference>
<dbReference type="Gene3D" id="1.10.760.10">
    <property type="entry name" value="Cytochrome c-like domain"/>
    <property type="match status" value="1"/>
</dbReference>
<evidence type="ECO:0000256" key="3">
    <source>
        <dbReference type="ARBA" id="ARBA00023004"/>
    </source>
</evidence>
<sequence length="132" mass="13749">MKFRAIGVILLPICLAAAAQAQEAGMTEYMNACATCHGEGGAGDGPLAEFLTVTPADLTQISAQNDGAFPLLKVIQTIDGRAGTRGHGGPMPVWGARFKEDLSGEIGAYASEIVTRGRILALAEYVESLQAQ</sequence>
<reference evidence="8" key="1">
    <citation type="submission" date="2017-09" db="EMBL/GenBank/DDBJ databases">
        <title>Yangia sp. SAOS 153D whole genome sequencing.</title>
        <authorList>
            <person name="Verma A."/>
            <person name="Krishnamurthi S."/>
        </authorList>
    </citation>
    <scope>NUCLEOTIDE SEQUENCE [LARGE SCALE GENOMIC DNA]</scope>
    <source>
        <strain evidence="8">SAOS 153D</strain>
    </source>
</reference>
<evidence type="ECO:0000313" key="7">
    <source>
        <dbReference type="EMBL" id="MCT4370228.1"/>
    </source>
</evidence>
<dbReference type="InterPro" id="IPR009056">
    <property type="entry name" value="Cyt_c-like_dom"/>
</dbReference>
<evidence type="ECO:0000313" key="8">
    <source>
        <dbReference type="EMBL" id="PBD18536.1"/>
    </source>
</evidence>
<gene>
    <name evidence="7" type="ORF">CLG85_007775</name>
    <name evidence="8" type="ORF">CLG85_14180</name>
</gene>
<accession>A0A2A3JTK3</accession>
<evidence type="ECO:0000256" key="1">
    <source>
        <dbReference type="ARBA" id="ARBA00022617"/>
    </source>
</evidence>
<evidence type="ECO:0000256" key="2">
    <source>
        <dbReference type="ARBA" id="ARBA00022723"/>
    </source>
</evidence>
<reference evidence="9" key="2">
    <citation type="submission" date="2023-07" db="EMBL/GenBank/DDBJ databases">
        <title>Yangia mangrovi SAOS 153D genome.</title>
        <authorList>
            <person name="Verma A."/>
            <person name="Pal Y."/>
            <person name="Sundharam S."/>
            <person name="Bisht B."/>
            <person name="Srinivasan K."/>
        </authorList>
    </citation>
    <scope>NUCLEOTIDE SEQUENCE [LARGE SCALE GENOMIC DNA]</scope>
    <source>
        <strain evidence="9">SAOS 153D</strain>
    </source>
</reference>
<keyword evidence="9" id="KW-1185">Reference proteome</keyword>
<evidence type="ECO:0000256" key="5">
    <source>
        <dbReference type="SAM" id="SignalP"/>
    </source>
</evidence>
<dbReference type="GO" id="GO:0046872">
    <property type="term" value="F:metal ion binding"/>
    <property type="evidence" value="ECO:0007669"/>
    <property type="project" value="UniProtKB-KW"/>
</dbReference>
<proteinExistence type="predicted"/>
<keyword evidence="1 4" id="KW-0349">Heme</keyword>
<dbReference type="EMBL" id="NTHN01000226">
    <property type="protein sequence ID" value="PBD18536.1"/>
    <property type="molecule type" value="Genomic_DNA"/>
</dbReference>